<reference evidence="3" key="4">
    <citation type="submission" date="2025-05" db="UniProtKB">
        <authorList>
            <consortium name="Ensembl"/>
        </authorList>
    </citation>
    <scope>IDENTIFICATION</scope>
</reference>
<feature type="transmembrane region" description="Helical" evidence="1">
    <location>
        <begin position="20"/>
        <end position="41"/>
    </location>
</feature>
<gene>
    <name evidence="2" type="ORF">GSONMT00080926001</name>
</gene>
<reference evidence="2" key="2">
    <citation type="submission" date="2014-03" db="EMBL/GenBank/DDBJ databases">
        <authorList>
            <person name="Genoscope - CEA"/>
        </authorList>
    </citation>
    <scope>NUCLEOTIDE SEQUENCE</scope>
</reference>
<organism evidence="2 4">
    <name type="scientific">Oncorhynchus mykiss</name>
    <name type="common">Rainbow trout</name>
    <name type="synonym">Salmo gairdneri</name>
    <dbReference type="NCBI Taxonomy" id="8022"/>
    <lineage>
        <taxon>Eukaryota</taxon>
        <taxon>Metazoa</taxon>
        <taxon>Chordata</taxon>
        <taxon>Craniata</taxon>
        <taxon>Vertebrata</taxon>
        <taxon>Euteleostomi</taxon>
        <taxon>Actinopterygii</taxon>
        <taxon>Neopterygii</taxon>
        <taxon>Teleostei</taxon>
        <taxon>Protacanthopterygii</taxon>
        <taxon>Salmoniformes</taxon>
        <taxon>Salmonidae</taxon>
        <taxon>Salmoninae</taxon>
        <taxon>Oncorhynchus</taxon>
    </lineage>
</organism>
<reference evidence="3 5" key="3">
    <citation type="submission" date="2020-07" db="EMBL/GenBank/DDBJ databases">
        <title>A long reads based de novo assembly of the rainbow trout Arlee double haploid line genome.</title>
        <authorList>
            <person name="Gao G."/>
            <person name="Palti Y."/>
        </authorList>
    </citation>
    <scope>NUCLEOTIDE SEQUENCE [LARGE SCALE GENOMIC DNA]</scope>
</reference>
<keyword evidence="1" id="KW-0472">Membrane</keyword>
<dbReference type="Proteomes" id="UP000694395">
    <property type="component" value="Chromosome 16"/>
</dbReference>
<evidence type="ECO:0000313" key="4">
    <source>
        <dbReference type="Proteomes" id="UP000193380"/>
    </source>
</evidence>
<proteinExistence type="predicted"/>
<evidence type="ECO:0000313" key="3">
    <source>
        <dbReference type="Ensembl" id="ENSOMYP00000056960.1"/>
    </source>
</evidence>
<keyword evidence="1" id="KW-0812">Transmembrane</keyword>
<dbReference type="Ensembl" id="ENSOMYT00000062017.2">
    <property type="protein sequence ID" value="ENSOMYP00000056960.1"/>
    <property type="gene ID" value="ENSOMYG00000026288.2"/>
</dbReference>
<dbReference type="GeneTree" id="ENSGT00610000087489"/>
<dbReference type="EMBL" id="FR904339">
    <property type="protein sequence ID" value="CDQ59986.1"/>
    <property type="molecule type" value="Genomic_DNA"/>
</dbReference>
<accession>A0A060VYW4</accession>
<name>A0A060VYW4_ONCMY</name>
<keyword evidence="5" id="KW-1185">Reference proteome</keyword>
<dbReference type="PaxDb" id="8022-A0A060VYW4"/>
<protein>
    <submittedName>
        <fullName evidence="3">Si:ch211-210c8.7</fullName>
    </submittedName>
</protein>
<reference evidence="2" key="1">
    <citation type="journal article" date="2014" name="Nat. Commun.">
        <title>The rainbow trout genome provides novel insights into evolution after whole-genome duplication in vertebrates.</title>
        <authorList>
            <person name="Berthelot C."/>
            <person name="Brunet F."/>
            <person name="Chalopin D."/>
            <person name="Juanchich A."/>
            <person name="Bernard M."/>
            <person name="Noel B."/>
            <person name="Bento P."/>
            <person name="Da Silva C."/>
            <person name="Labadie K."/>
            <person name="Alberti A."/>
            <person name="Aury J.M."/>
            <person name="Louis A."/>
            <person name="Dehais P."/>
            <person name="Bardou P."/>
            <person name="Montfort J."/>
            <person name="Klopp C."/>
            <person name="Cabau C."/>
            <person name="Gaspin C."/>
            <person name="Thorgaard G.H."/>
            <person name="Boussaha M."/>
            <person name="Quillet E."/>
            <person name="Guyomard R."/>
            <person name="Galiana D."/>
            <person name="Bobe J."/>
            <person name="Volff J.N."/>
            <person name="Genet C."/>
            <person name="Wincker P."/>
            <person name="Jaillon O."/>
            <person name="Roest Crollius H."/>
            <person name="Guiguen Y."/>
        </authorList>
    </citation>
    <scope>NUCLEOTIDE SEQUENCE [LARGE SCALE GENOMIC DNA]</scope>
</reference>
<evidence type="ECO:0000313" key="2">
    <source>
        <dbReference type="EMBL" id="CDQ59986.1"/>
    </source>
</evidence>
<evidence type="ECO:0000313" key="5">
    <source>
        <dbReference type="Proteomes" id="UP000694395"/>
    </source>
</evidence>
<sequence>MFQCSQSSVPILKAVDSLSLVVIVVVLLMLADLGFLLHRYLCHNKGAYRTTGEPSPVEDPDQAHGEIVTDEKEYFI</sequence>
<keyword evidence="1" id="KW-1133">Transmembrane helix</keyword>
<evidence type="ECO:0000256" key="1">
    <source>
        <dbReference type="SAM" id="Phobius"/>
    </source>
</evidence>
<dbReference type="AlphaFoldDB" id="A0A060VYW4"/>
<dbReference type="Proteomes" id="UP000193380">
    <property type="component" value="Unassembled WGS sequence"/>
</dbReference>